<protein>
    <submittedName>
        <fullName evidence="2">Uncharacterized protein</fullName>
    </submittedName>
</protein>
<name>A0AA36HWD9_9DINO</name>
<evidence type="ECO:0000313" key="2">
    <source>
        <dbReference type="EMBL" id="CAJ1376542.1"/>
    </source>
</evidence>
<evidence type="ECO:0000256" key="1">
    <source>
        <dbReference type="SAM" id="MobiDB-lite"/>
    </source>
</evidence>
<dbReference type="Proteomes" id="UP001178507">
    <property type="component" value="Unassembled WGS sequence"/>
</dbReference>
<dbReference type="EMBL" id="CAUJNA010000402">
    <property type="protein sequence ID" value="CAJ1376542.1"/>
    <property type="molecule type" value="Genomic_DNA"/>
</dbReference>
<organism evidence="2 3">
    <name type="scientific">Effrenium voratum</name>
    <dbReference type="NCBI Taxonomy" id="2562239"/>
    <lineage>
        <taxon>Eukaryota</taxon>
        <taxon>Sar</taxon>
        <taxon>Alveolata</taxon>
        <taxon>Dinophyceae</taxon>
        <taxon>Suessiales</taxon>
        <taxon>Symbiodiniaceae</taxon>
        <taxon>Effrenium</taxon>
    </lineage>
</organism>
<keyword evidence="3" id="KW-1185">Reference proteome</keyword>
<comment type="caution">
    <text evidence="2">The sequence shown here is derived from an EMBL/GenBank/DDBJ whole genome shotgun (WGS) entry which is preliminary data.</text>
</comment>
<gene>
    <name evidence="2" type="ORF">EVOR1521_LOCUS5584</name>
</gene>
<proteinExistence type="predicted"/>
<sequence length="89" mass="10426">MGERGRQLLQQLPAKPRRNLDALRRVEAETREAIEKEMQRRAELPKTEPIRTKSEVVHLDTLDSEDWPSIRPDRFESRKLRGSAAEAYD</sequence>
<evidence type="ECO:0000313" key="3">
    <source>
        <dbReference type="Proteomes" id="UP001178507"/>
    </source>
</evidence>
<dbReference type="AlphaFoldDB" id="A0AA36HWD9"/>
<accession>A0AA36HWD9</accession>
<reference evidence="2" key="1">
    <citation type="submission" date="2023-08" db="EMBL/GenBank/DDBJ databases">
        <authorList>
            <person name="Chen Y."/>
            <person name="Shah S."/>
            <person name="Dougan E. K."/>
            <person name="Thang M."/>
            <person name="Chan C."/>
        </authorList>
    </citation>
    <scope>NUCLEOTIDE SEQUENCE</scope>
</reference>
<feature type="region of interest" description="Disordered" evidence="1">
    <location>
        <begin position="1"/>
        <end position="23"/>
    </location>
</feature>
<feature type="region of interest" description="Disordered" evidence="1">
    <location>
        <begin position="65"/>
        <end position="89"/>
    </location>
</feature>